<dbReference type="SUPFAM" id="SSF47413">
    <property type="entry name" value="lambda repressor-like DNA-binding domains"/>
    <property type="match status" value="1"/>
</dbReference>
<dbReference type="AlphaFoldDB" id="A0A6N3HFH1"/>
<dbReference type="SMART" id="SM00530">
    <property type="entry name" value="HTH_XRE"/>
    <property type="match status" value="1"/>
</dbReference>
<protein>
    <submittedName>
        <fullName evidence="5">Transcription factor</fullName>
    </submittedName>
</protein>
<dbReference type="GO" id="GO:0003677">
    <property type="term" value="F:DNA binding"/>
    <property type="evidence" value="ECO:0007669"/>
    <property type="project" value="UniProtKB-KW"/>
</dbReference>
<dbReference type="Pfam" id="PF01381">
    <property type="entry name" value="HTH_3"/>
    <property type="match status" value="1"/>
</dbReference>
<name>A0A6N3HFH1_EUBLI</name>
<evidence type="ECO:0000259" key="4">
    <source>
        <dbReference type="PROSITE" id="PS50943"/>
    </source>
</evidence>
<dbReference type="CDD" id="cd00093">
    <property type="entry name" value="HTH_XRE"/>
    <property type="match status" value="1"/>
</dbReference>
<gene>
    <name evidence="5" type="ORF">ELLFYP34_01175</name>
</gene>
<evidence type="ECO:0000313" key="5">
    <source>
        <dbReference type="EMBL" id="VYU74840.1"/>
    </source>
</evidence>
<evidence type="ECO:0000256" key="2">
    <source>
        <dbReference type="ARBA" id="ARBA00023125"/>
    </source>
</evidence>
<dbReference type="EMBL" id="CACRTR010000023">
    <property type="protein sequence ID" value="VYU74840.1"/>
    <property type="molecule type" value="Genomic_DNA"/>
</dbReference>
<dbReference type="Gene3D" id="1.10.260.40">
    <property type="entry name" value="lambda repressor-like DNA-binding domains"/>
    <property type="match status" value="1"/>
</dbReference>
<dbReference type="PROSITE" id="PS50943">
    <property type="entry name" value="HTH_CROC1"/>
    <property type="match status" value="1"/>
</dbReference>
<dbReference type="PANTHER" id="PTHR46797">
    <property type="entry name" value="HTH-TYPE TRANSCRIPTIONAL REGULATOR"/>
    <property type="match status" value="1"/>
</dbReference>
<feature type="domain" description="HTH cro/C1-type" evidence="4">
    <location>
        <begin position="9"/>
        <end position="63"/>
    </location>
</feature>
<keyword evidence="2" id="KW-0238">DNA-binding</keyword>
<organism evidence="5">
    <name type="scientific">Eubacterium limosum</name>
    <dbReference type="NCBI Taxonomy" id="1736"/>
    <lineage>
        <taxon>Bacteria</taxon>
        <taxon>Bacillati</taxon>
        <taxon>Bacillota</taxon>
        <taxon>Clostridia</taxon>
        <taxon>Eubacteriales</taxon>
        <taxon>Eubacteriaceae</taxon>
        <taxon>Eubacterium</taxon>
    </lineage>
</organism>
<dbReference type="PANTHER" id="PTHR46797:SF23">
    <property type="entry name" value="HTH-TYPE TRANSCRIPTIONAL REGULATOR SUTR"/>
    <property type="match status" value="1"/>
</dbReference>
<dbReference type="InterPro" id="IPR050807">
    <property type="entry name" value="TransReg_Diox_bact_type"/>
</dbReference>
<evidence type="ECO:0000256" key="1">
    <source>
        <dbReference type="ARBA" id="ARBA00023015"/>
    </source>
</evidence>
<keyword evidence="1" id="KW-0805">Transcription regulation</keyword>
<accession>A0A6N3HFH1</accession>
<sequence>MGKSIGEKVKRAREARDISQQQLAQLIETSQVLICYIEQGKRKPGIRTAAKLSKVLEIEFEEFLED</sequence>
<dbReference type="InterPro" id="IPR001387">
    <property type="entry name" value="Cro/C1-type_HTH"/>
</dbReference>
<reference evidence="5" key="1">
    <citation type="submission" date="2019-11" db="EMBL/GenBank/DDBJ databases">
        <authorList>
            <person name="Feng L."/>
        </authorList>
    </citation>
    <scope>NUCLEOTIDE SEQUENCE</scope>
    <source>
        <strain evidence="5">ElimosumLFYP34</strain>
    </source>
</reference>
<proteinExistence type="predicted"/>
<keyword evidence="3" id="KW-0804">Transcription</keyword>
<dbReference type="GO" id="GO:0003700">
    <property type="term" value="F:DNA-binding transcription factor activity"/>
    <property type="evidence" value="ECO:0007669"/>
    <property type="project" value="TreeGrafter"/>
</dbReference>
<dbReference type="GO" id="GO:0005829">
    <property type="term" value="C:cytosol"/>
    <property type="evidence" value="ECO:0007669"/>
    <property type="project" value="TreeGrafter"/>
</dbReference>
<dbReference type="InterPro" id="IPR010982">
    <property type="entry name" value="Lambda_DNA-bd_dom_sf"/>
</dbReference>
<evidence type="ECO:0000256" key="3">
    <source>
        <dbReference type="ARBA" id="ARBA00023163"/>
    </source>
</evidence>